<feature type="domain" description="RING-type" evidence="15">
    <location>
        <begin position="275"/>
        <end position="493"/>
    </location>
</feature>
<dbReference type="InterPro" id="IPR017907">
    <property type="entry name" value="Znf_RING_CS"/>
</dbReference>
<dbReference type="Pfam" id="PF00097">
    <property type="entry name" value="zf-C3HC4"/>
    <property type="match status" value="1"/>
</dbReference>
<comment type="function">
    <text evidence="3">Might act as an E3 ubiquitin-protein ligase, or as part of E3 complex, which accepts ubiquitin from specific E2 ubiquitin-conjugating enzymes and then transfers it to substrates.</text>
</comment>
<keyword evidence="6" id="KW-0808">Transferase</keyword>
<dbReference type="InterPro" id="IPR031127">
    <property type="entry name" value="E3_UB_ligase_RBR"/>
</dbReference>
<evidence type="ECO:0000256" key="12">
    <source>
        <dbReference type="PROSITE-ProRule" id="PRU00175"/>
    </source>
</evidence>
<comment type="catalytic activity">
    <reaction evidence="1">
        <text>[E2 ubiquitin-conjugating enzyme]-S-ubiquitinyl-L-cysteine + [acceptor protein]-L-lysine = [E2 ubiquitin-conjugating enzyme]-L-cysteine + [acceptor protein]-N(6)-ubiquitinyl-L-lysine.</text>
        <dbReference type="EC" id="2.3.2.31"/>
    </reaction>
</comment>
<organism evidence="16 17">
    <name type="scientific">Papaver somniferum</name>
    <name type="common">Opium poppy</name>
    <dbReference type="NCBI Taxonomy" id="3469"/>
    <lineage>
        <taxon>Eukaryota</taxon>
        <taxon>Viridiplantae</taxon>
        <taxon>Streptophyta</taxon>
        <taxon>Embryophyta</taxon>
        <taxon>Tracheophyta</taxon>
        <taxon>Spermatophyta</taxon>
        <taxon>Magnoliopsida</taxon>
        <taxon>Ranunculales</taxon>
        <taxon>Papaveraceae</taxon>
        <taxon>Papaveroideae</taxon>
        <taxon>Papaver</taxon>
    </lineage>
</organism>
<evidence type="ECO:0000256" key="2">
    <source>
        <dbReference type="ARBA" id="ARBA00001947"/>
    </source>
</evidence>
<dbReference type="PROSITE" id="PS00518">
    <property type="entry name" value="ZF_RING_1"/>
    <property type="match status" value="1"/>
</dbReference>
<evidence type="ECO:0000256" key="5">
    <source>
        <dbReference type="ARBA" id="ARBA00012251"/>
    </source>
</evidence>
<dbReference type="Pfam" id="PF01485">
    <property type="entry name" value="IBR"/>
    <property type="match status" value="1"/>
</dbReference>
<dbReference type="OMA" id="PLWHEEN"/>
<feature type="coiled-coil region" evidence="13">
    <location>
        <begin position="49"/>
        <end position="76"/>
    </location>
</feature>
<keyword evidence="9 12" id="KW-0863">Zinc-finger</keyword>
<dbReference type="InterPro" id="IPR018957">
    <property type="entry name" value="Znf_C3HC4_RING-type"/>
</dbReference>
<dbReference type="SUPFAM" id="SSF57850">
    <property type="entry name" value="RING/U-box"/>
    <property type="match status" value="2"/>
</dbReference>
<dbReference type="EMBL" id="CM010717">
    <property type="protein sequence ID" value="RZC54066.1"/>
    <property type="molecule type" value="Genomic_DNA"/>
</dbReference>
<evidence type="ECO:0000259" key="14">
    <source>
        <dbReference type="PROSITE" id="PS50089"/>
    </source>
</evidence>
<name>A0A4Y7J0U9_PAPSO</name>
<evidence type="ECO:0000256" key="9">
    <source>
        <dbReference type="ARBA" id="ARBA00022771"/>
    </source>
</evidence>
<evidence type="ECO:0000256" key="7">
    <source>
        <dbReference type="ARBA" id="ARBA00022723"/>
    </source>
</evidence>
<dbReference type="InterPro" id="IPR001841">
    <property type="entry name" value="Znf_RING"/>
</dbReference>
<evidence type="ECO:0000256" key="11">
    <source>
        <dbReference type="ARBA" id="ARBA00022833"/>
    </source>
</evidence>
<feature type="domain" description="RING-type" evidence="14">
    <location>
        <begin position="279"/>
        <end position="325"/>
    </location>
</feature>
<reference evidence="16 17" key="1">
    <citation type="journal article" date="2018" name="Science">
        <title>The opium poppy genome and morphinan production.</title>
        <authorList>
            <person name="Guo L."/>
            <person name="Winzer T."/>
            <person name="Yang X."/>
            <person name="Li Y."/>
            <person name="Ning Z."/>
            <person name="He Z."/>
            <person name="Teodor R."/>
            <person name="Lu Y."/>
            <person name="Bowser T.A."/>
            <person name="Graham I.A."/>
            <person name="Ye K."/>
        </authorList>
    </citation>
    <scope>NUCLEOTIDE SEQUENCE [LARGE SCALE GENOMIC DNA]</scope>
    <source>
        <strain evidence="17">cv. HN1</strain>
        <tissue evidence="16">Leaves</tissue>
    </source>
</reference>
<dbReference type="FunFam" id="3.30.40.10:FF:000230">
    <property type="entry name" value="RBR-type E3 ubiquitin transferase"/>
    <property type="match status" value="1"/>
</dbReference>
<dbReference type="InterPro" id="IPR044066">
    <property type="entry name" value="TRIAD_supradom"/>
</dbReference>
<dbReference type="PROSITE" id="PS50089">
    <property type="entry name" value="ZF_RING_2"/>
    <property type="match status" value="1"/>
</dbReference>
<dbReference type="Gene3D" id="3.30.40.10">
    <property type="entry name" value="Zinc/RING finger domain, C3HC4 (zinc finger)"/>
    <property type="match status" value="1"/>
</dbReference>
<evidence type="ECO:0000256" key="1">
    <source>
        <dbReference type="ARBA" id="ARBA00001798"/>
    </source>
</evidence>
<keyword evidence="13" id="KW-0175">Coiled coil</keyword>
<dbReference type="Gene3D" id="1.20.120.1750">
    <property type="match status" value="1"/>
</dbReference>
<dbReference type="GO" id="GO:0004523">
    <property type="term" value="F:RNA-DNA hybrid ribonuclease activity"/>
    <property type="evidence" value="ECO:0007669"/>
    <property type="project" value="InterPro"/>
</dbReference>
<sequence length="508" mass="58308">MADTDMETDLNFAFSLQVEEAMTASLIGDEKEIFQNVSYLQTLELLKKLEQENEDRVQWETEINKMKDDLKRLIHDQQVAKEISRIPVQEWERTGDHFQKPFGEGSSSSNDFHNNEPFKLYFKGLFSNERVGDAVVEIAGIGFAVCDPLGNSILDGVKPLIGEWKSGLAPEELELKVEAQALIEGLSAAYSLDIKRIDFYCDYHPLYQYITMRHLVNQQCIATVVDQVSLLQRNFISCRPFFVARNDVKFAFQLARNAIDSQITKSGECSTSGTMKETCNICLEDISVMQIFTVKGCSHRYCCSCMRQHVEVKLLNGVAPRCPFDGCKSMLNLDNCKQFMTPKLIDMMSKRIKEDSIPVTAKVYCPNPKCSNLMSKTNIPKCVYNQSTNEHLCGKCMKCNGYFCFKCKVPWHNGVTCEAYQAQKASEDDEKLKNLADTKLWRQCKNCNHMIELVWGCYHITCRYLLSLDSLFENMLIYACVYFYLWTLCHKIMDSRRTLYFPNISTLT</sequence>
<dbReference type="Gramene" id="RZC54066">
    <property type="protein sequence ID" value="RZC54066"/>
    <property type="gene ID" value="C5167_012919"/>
</dbReference>
<comment type="cofactor">
    <cofactor evidence="2">
        <name>Zn(2+)</name>
        <dbReference type="ChEBI" id="CHEBI:29105"/>
    </cofactor>
</comment>
<keyword evidence="7" id="KW-0479">Metal-binding</keyword>
<dbReference type="InterPro" id="IPR002156">
    <property type="entry name" value="RNaseH_domain"/>
</dbReference>
<gene>
    <name evidence="16" type="ORF">C5167_012919</name>
</gene>
<keyword evidence="17" id="KW-1185">Reference proteome</keyword>
<dbReference type="GO" id="GO:0061630">
    <property type="term" value="F:ubiquitin protein ligase activity"/>
    <property type="evidence" value="ECO:0007669"/>
    <property type="project" value="UniProtKB-EC"/>
</dbReference>
<dbReference type="GO" id="GO:0003676">
    <property type="term" value="F:nucleic acid binding"/>
    <property type="evidence" value="ECO:0007669"/>
    <property type="project" value="InterPro"/>
</dbReference>
<evidence type="ECO:0000259" key="15">
    <source>
        <dbReference type="PROSITE" id="PS51873"/>
    </source>
</evidence>
<dbReference type="InterPro" id="IPR013083">
    <property type="entry name" value="Znf_RING/FYVE/PHD"/>
</dbReference>
<dbReference type="PANTHER" id="PTHR11685">
    <property type="entry name" value="RBR FAMILY RING FINGER AND IBR DOMAIN-CONTAINING"/>
    <property type="match status" value="1"/>
</dbReference>
<proteinExistence type="inferred from homology"/>
<comment type="similarity">
    <text evidence="4">Belongs to the RBR family. Ariadne subfamily.</text>
</comment>
<dbReference type="CDD" id="cd22582">
    <property type="entry name" value="BRcat_RBR_unk"/>
    <property type="match status" value="1"/>
</dbReference>
<dbReference type="Pfam" id="PF13456">
    <property type="entry name" value="RVT_3"/>
    <property type="match status" value="1"/>
</dbReference>
<dbReference type="GO" id="GO:0008270">
    <property type="term" value="F:zinc ion binding"/>
    <property type="evidence" value="ECO:0007669"/>
    <property type="project" value="UniProtKB-KW"/>
</dbReference>
<dbReference type="GO" id="GO:0016567">
    <property type="term" value="P:protein ubiquitination"/>
    <property type="evidence" value="ECO:0007669"/>
    <property type="project" value="InterPro"/>
</dbReference>
<evidence type="ECO:0000256" key="13">
    <source>
        <dbReference type="SAM" id="Coils"/>
    </source>
</evidence>
<dbReference type="InterPro" id="IPR002867">
    <property type="entry name" value="IBR_dom"/>
</dbReference>
<evidence type="ECO:0000256" key="10">
    <source>
        <dbReference type="ARBA" id="ARBA00022786"/>
    </source>
</evidence>
<dbReference type="Proteomes" id="UP000316621">
    <property type="component" value="Chromosome 3"/>
</dbReference>
<evidence type="ECO:0000256" key="3">
    <source>
        <dbReference type="ARBA" id="ARBA00003976"/>
    </source>
</evidence>
<accession>A0A4Y7J0U9</accession>
<keyword evidence="11" id="KW-0862">Zinc</keyword>
<protein>
    <recommendedName>
        <fullName evidence="5">RBR-type E3 ubiquitin transferase</fullName>
        <ecNumber evidence="5">2.3.2.31</ecNumber>
    </recommendedName>
</protein>
<evidence type="ECO:0000313" key="16">
    <source>
        <dbReference type="EMBL" id="RZC54066.1"/>
    </source>
</evidence>
<evidence type="ECO:0000256" key="8">
    <source>
        <dbReference type="ARBA" id="ARBA00022737"/>
    </source>
</evidence>
<evidence type="ECO:0000256" key="4">
    <source>
        <dbReference type="ARBA" id="ARBA00005884"/>
    </source>
</evidence>
<dbReference type="SMART" id="SM00647">
    <property type="entry name" value="IBR"/>
    <property type="match status" value="1"/>
</dbReference>
<dbReference type="AlphaFoldDB" id="A0A4Y7J0U9"/>
<keyword evidence="10" id="KW-0833">Ubl conjugation pathway</keyword>
<dbReference type="STRING" id="3469.A0A4Y7J0U9"/>
<dbReference type="Gene3D" id="3.30.420.10">
    <property type="entry name" value="Ribonuclease H-like superfamily/Ribonuclease H"/>
    <property type="match status" value="1"/>
</dbReference>
<dbReference type="InterPro" id="IPR036397">
    <property type="entry name" value="RNaseH_sf"/>
</dbReference>
<evidence type="ECO:0000256" key="6">
    <source>
        <dbReference type="ARBA" id="ARBA00022679"/>
    </source>
</evidence>
<dbReference type="PROSITE" id="PS51873">
    <property type="entry name" value="TRIAD"/>
    <property type="match status" value="1"/>
</dbReference>
<keyword evidence="8" id="KW-0677">Repeat</keyword>
<evidence type="ECO:0000313" key="17">
    <source>
        <dbReference type="Proteomes" id="UP000316621"/>
    </source>
</evidence>
<dbReference type="EC" id="2.3.2.31" evidence="5"/>